<organism evidence="1 2">
    <name type="scientific">Mesorhabditis belari</name>
    <dbReference type="NCBI Taxonomy" id="2138241"/>
    <lineage>
        <taxon>Eukaryota</taxon>
        <taxon>Metazoa</taxon>
        <taxon>Ecdysozoa</taxon>
        <taxon>Nematoda</taxon>
        <taxon>Chromadorea</taxon>
        <taxon>Rhabditida</taxon>
        <taxon>Rhabditina</taxon>
        <taxon>Rhabditomorpha</taxon>
        <taxon>Rhabditoidea</taxon>
        <taxon>Rhabditidae</taxon>
        <taxon>Mesorhabditinae</taxon>
        <taxon>Mesorhabditis</taxon>
    </lineage>
</organism>
<name>A0AAF3EPT7_9BILA</name>
<keyword evidence="1" id="KW-1185">Reference proteome</keyword>
<reference evidence="2" key="1">
    <citation type="submission" date="2024-02" db="UniProtKB">
        <authorList>
            <consortium name="WormBaseParasite"/>
        </authorList>
    </citation>
    <scope>IDENTIFICATION</scope>
</reference>
<dbReference type="Proteomes" id="UP000887575">
    <property type="component" value="Unassembled WGS sequence"/>
</dbReference>
<protein>
    <submittedName>
        <fullName evidence="2">Uncharacterized protein</fullName>
    </submittedName>
</protein>
<dbReference type="AlphaFoldDB" id="A0AAF3EPT7"/>
<evidence type="ECO:0000313" key="2">
    <source>
        <dbReference type="WBParaSite" id="MBELARI_LOCUS16091"/>
    </source>
</evidence>
<accession>A0AAF3EPT7</accession>
<sequence>MPLFPYPFLPSLLQDSVLRSVHFSDSFNALRIDKRSRQFYLRKGILPSRIHEIEIDINYYHYRYSNVVISFGLGDSLCLRARPLSLTSSWFAPESLYGPNRICIRNKKKDRYAHVSSSDFVVDWSLFSVLSKITTCKLLRVKLSPIERKKDENISCMEYLFRENQLLSSLQLVAKLIVCGRDSKAAMGAKELLKDFLHPTVEEELKISKEIVLKERDYREILSKEAFSRAKCLHFSDSLPLAALSIKNPQFYTLRCYSKEKFLEAVQKVYDENFIPISEEAILLISVAKSVIGDLSLTDLLKNVYDAEWIDPKSGFSKKLNNLESVDGESPPMKGNPSSFQAIEEKIMSNRFLFSVSERKATGVEYFRVKSLMFLTEFYCLKAVQQKQAGTLQKCEDDLNTNIANGVPVCQAYDTYISGYSVVFTNGCNYNTGVFYCNILKVALDSVYNAFDTQLTPCPDYH</sequence>
<evidence type="ECO:0000313" key="1">
    <source>
        <dbReference type="Proteomes" id="UP000887575"/>
    </source>
</evidence>
<dbReference type="WBParaSite" id="MBELARI_LOCUS16091">
    <property type="protein sequence ID" value="MBELARI_LOCUS16091"/>
    <property type="gene ID" value="MBELARI_LOCUS16091"/>
</dbReference>
<proteinExistence type="predicted"/>